<dbReference type="GO" id="GO:0030599">
    <property type="term" value="F:pectinesterase activity"/>
    <property type="evidence" value="ECO:0007669"/>
    <property type="project" value="UniProtKB-EC"/>
</dbReference>
<dbReference type="EnsemblPlants" id="QL03p014185:mrna">
    <property type="protein sequence ID" value="QL03p014185:mrna"/>
    <property type="gene ID" value="QL03p014185"/>
</dbReference>
<evidence type="ECO:0000256" key="5">
    <source>
        <dbReference type="ARBA" id="ARBA00022512"/>
    </source>
</evidence>
<keyword evidence="14" id="KW-1185">Reference proteome</keyword>
<comment type="similarity">
    <text evidence="3">Belongs to the pectinesterase family.</text>
</comment>
<name>A0A7N2L564_QUELO</name>
<dbReference type="PANTHER" id="PTHR31321">
    <property type="entry name" value="ACYL-COA THIOESTER HYDROLASE YBHC-RELATED"/>
    <property type="match status" value="1"/>
</dbReference>
<reference evidence="13" key="2">
    <citation type="submission" date="2021-01" db="UniProtKB">
        <authorList>
            <consortium name="EnsemblPlants"/>
        </authorList>
    </citation>
    <scope>IDENTIFICATION</scope>
</reference>
<dbReference type="KEGG" id="qlo:115979113"/>
<keyword evidence="8" id="KW-0325">Glycoprotein</keyword>
<accession>A0A7N2L564</accession>
<evidence type="ECO:0000256" key="7">
    <source>
        <dbReference type="ARBA" id="ARBA00023085"/>
    </source>
</evidence>
<dbReference type="OMA" id="FFDDYVH"/>
<evidence type="ECO:0000256" key="4">
    <source>
        <dbReference type="ARBA" id="ARBA00013229"/>
    </source>
</evidence>
<dbReference type="EC" id="3.1.1.11" evidence="4"/>
<keyword evidence="6" id="KW-0378">Hydrolase</keyword>
<dbReference type="InParanoid" id="A0A7N2L564"/>
<evidence type="ECO:0000259" key="12">
    <source>
        <dbReference type="Pfam" id="PF01095"/>
    </source>
</evidence>
<comment type="catalytic activity">
    <reaction evidence="9">
        <text>[(1-&gt;4)-alpha-D-galacturonosyl methyl ester](n) + n H2O = [(1-&gt;4)-alpha-D-galacturonosyl](n) + n methanol + n H(+)</text>
        <dbReference type="Rhea" id="RHEA:22380"/>
        <dbReference type="Rhea" id="RHEA-COMP:14570"/>
        <dbReference type="Rhea" id="RHEA-COMP:14573"/>
        <dbReference type="ChEBI" id="CHEBI:15377"/>
        <dbReference type="ChEBI" id="CHEBI:15378"/>
        <dbReference type="ChEBI" id="CHEBI:17790"/>
        <dbReference type="ChEBI" id="CHEBI:140522"/>
        <dbReference type="ChEBI" id="CHEBI:140523"/>
        <dbReference type="EC" id="3.1.1.11"/>
    </reaction>
</comment>
<dbReference type="RefSeq" id="XP_030956940.1">
    <property type="nucleotide sequence ID" value="XM_031101080.1"/>
</dbReference>
<dbReference type="EMBL" id="LRBV02000003">
    <property type="status" value="NOT_ANNOTATED_CDS"/>
    <property type="molecule type" value="Genomic_DNA"/>
</dbReference>
<comment type="pathway">
    <text evidence="2">Glycan metabolism; pectin degradation; 2-dehydro-3-deoxy-D-gluconate from pectin: step 1/5.</text>
</comment>
<feature type="chain" id="PRO_5029776017" description="pectinesterase" evidence="11">
    <location>
        <begin position="24"/>
        <end position="329"/>
    </location>
</feature>
<dbReference type="InterPro" id="IPR012334">
    <property type="entry name" value="Pectin_lyas_fold"/>
</dbReference>
<comment type="subcellular location">
    <subcellularLocation>
        <location evidence="1">Secreted</location>
        <location evidence="1">Cell wall</location>
    </subcellularLocation>
</comment>
<dbReference type="Proteomes" id="UP000594261">
    <property type="component" value="Chromosome 3"/>
</dbReference>
<evidence type="ECO:0000256" key="10">
    <source>
        <dbReference type="ARBA" id="ARBA00057335"/>
    </source>
</evidence>
<evidence type="ECO:0000256" key="11">
    <source>
        <dbReference type="SAM" id="SignalP"/>
    </source>
</evidence>
<dbReference type="SUPFAM" id="SSF51126">
    <property type="entry name" value="Pectin lyase-like"/>
    <property type="match status" value="1"/>
</dbReference>
<comment type="function">
    <text evidence="10">Acts in the modification of cell walls via demethylesterification of cell wall pectin.</text>
</comment>
<dbReference type="GO" id="GO:0042545">
    <property type="term" value="P:cell wall modification"/>
    <property type="evidence" value="ECO:0007669"/>
    <property type="project" value="InterPro"/>
</dbReference>
<evidence type="ECO:0000313" key="13">
    <source>
        <dbReference type="EnsemblPlants" id="QL03p014185:mrna"/>
    </source>
</evidence>
<evidence type="ECO:0000256" key="8">
    <source>
        <dbReference type="ARBA" id="ARBA00023180"/>
    </source>
</evidence>
<evidence type="ECO:0000256" key="3">
    <source>
        <dbReference type="ARBA" id="ARBA00008891"/>
    </source>
</evidence>
<sequence length="329" mass="36828">MQFLTFIFYFTVTLFLFQNVSNAEGTNATSILVDQSGKGHFKTVQEAIDSIPSNNNKWTIIHLNPGTYKEKVKIPKEKPYIILRGKSRDTTVIEYGDYGNSMESSTFKLFAENFMARGITFTNTYDLGKDEAKKVTWAPAAFIQADKASFFGCGFVGIQDTLADLTGSHYFKNCYIEGSVDFIWGYGQSLYENCELHVKTKSIGLGKAYITAQGREQEQDTNGFVFKNCRVTGTGPAYLGRAYKSHSRVVFYQSTFDNIIAPEGWDAWHNKGKEGEITFAEADCQGPGASMSKRVKWVKTLSSEELEQLVTPKLFIDQGNWLGGQLGFV</sequence>
<dbReference type="AlphaFoldDB" id="A0A7N2L564"/>
<dbReference type="FunFam" id="2.160.20.10:FF:000013">
    <property type="entry name" value="Pectinesterase"/>
    <property type="match status" value="1"/>
</dbReference>
<evidence type="ECO:0000256" key="9">
    <source>
        <dbReference type="ARBA" id="ARBA00047928"/>
    </source>
</evidence>
<keyword evidence="5" id="KW-0134">Cell wall</keyword>
<protein>
    <recommendedName>
        <fullName evidence="4">pectinesterase</fullName>
        <ecNumber evidence="4">3.1.1.11</ecNumber>
    </recommendedName>
</protein>
<dbReference type="InterPro" id="IPR000070">
    <property type="entry name" value="Pectinesterase_cat"/>
</dbReference>
<dbReference type="Pfam" id="PF01095">
    <property type="entry name" value="Pectinesterase"/>
    <property type="match status" value="1"/>
</dbReference>
<reference evidence="13 14" key="1">
    <citation type="journal article" date="2016" name="G3 (Bethesda)">
        <title>First Draft Assembly and Annotation of the Genome of a California Endemic Oak Quercus lobata Nee (Fagaceae).</title>
        <authorList>
            <person name="Sork V.L."/>
            <person name="Fitz-Gibbon S.T."/>
            <person name="Puiu D."/>
            <person name="Crepeau M."/>
            <person name="Gugger P.F."/>
            <person name="Sherman R."/>
            <person name="Stevens K."/>
            <person name="Langley C.H."/>
            <person name="Pellegrini M."/>
            <person name="Salzberg S.L."/>
        </authorList>
    </citation>
    <scope>NUCLEOTIDE SEQUENCE [LARGE SCALE GENOMIC DNA]</scope>
    <source>
        <strain evidence="13 14">cv. SW786</strain>
    </source>
</reference>
<dbReference type="InterPro" id="IPR011050">
    <property type="entry name" value="Pectin_lyase_fold/virulence"/>
</dbReference>
<feature type="signal peptide" evidence="11">
    <location>
        <begin position="1"/>
        <end position="23"/>
    </location>
</feature>
<dbReference type="GeneID" id="115979113"/>
<dbReference type="UniPathway" id="UPA00545">
    <property type="reaction ID" value="UER00823"/>
</dbReference>
<evidence type="ECO:0000256" key="1">
    <source>
        <dbReference type="ARBA" id="ARBA00004191"/>
    </source>
</evidence>
<feature type="domain" description="Pectinesterase catalytic" evidence="12">
    <location>
        <begin position="31"/>
        <end position="316"/>
    </location>
</feature>
<keyword evidence="5" id="KW-0964">Secreted</keyword>
<proteinExistence type="inferred from homology"/>
<organism evidence="13 14">
    <name type="scientific">Quercus lobata</name>
    <name type="common">Valley oak</name>
    <dbReference type="NCBI Taxonomy" id="97700"/>
    <lineage>
        <taxon>Eukaryota</taxon>
        <taxon>Viridiplantae</taxon>
        <taxon>Streptophyta</taxon>
        <taxon>Embryophyta</taxon>
        <taxon>Tracheophyta</taxon>
        <taxon>Spermatophyta</taxon>
        <taxon>Magnoliopsida</taxon>
        <taxon>eudicotyledons</taxon>
        <taxon>Gunneridae</taxon>
        <taxon>Pentapetalae</taxon>
        <taxon>rosids</taxon>
        <taxon>fabids</taxon>
        <taxon>Fagales</taxon>
        <taxon>Fagaceae</taxon>
        <taxon>Quercus</taxon>
    </lineage>
</organism>
<evidence type="ECO:0000313" key="14">
    <source>
        <dbReference type="Proteomes" id="UP000594261"/>
    </source>
</evidence>
<dbReference type="OrthoDB" id="2019149at2759"/>
<dbReference type="GO" id="GO:0045490">
    <property type="term" value="P:pectin catabolic process"/>
    <property type="evidence" value="ECO:0007669"/>
    <property type="project" value="UniProtKB-UniPathway"/>
</dbReference>
<gene>
    <name evidence="13" type="primary">LOC115979113</name>
</gene>
<keyword evidence="11" id="KW-0732">Signal</keyword>
<dbReference type="PANTHER" id="PTHR31321:SF85">
    <property type="entry name" value="PECTINESTERASE CATALYTIC DOMAIN-CONTAINING PROTEIN"/>
    <property type="match status" value="1"/>
</dbReference>
<dbReference type="Gene3D" id="2.160.20.10">
    <property type="entry name" value="Single-stranded right-handed beta-helix, Pectin lyase-like"/>
    <property type="match status" value="1"/>
</dbReference>
<evidence type="ECO:0000256" key="6">
    <source>
        <dbReference type="ARBA" id="ARBA00022801"/>
    </source>
</evidence>
<dbReference type="Gramene" id="QL03p014185:mrna">
    <property type="protein sequence ID" value="QL03p014185:mrna"/>
    <property type="gene ID" value="QL03p014185"/>
</dbReference>
<keyword evidence="7" id="KW-0063">Aspartyl esterase</keyword>
<evidence type="ECO:0000256" key="2">
    <source>
        <dbReference type="ARBA" id="ARBA00005184"/>
    </source>
</evidence>